<evidence type="ECO:0000313" key="2">
    <source>
        <dbReference type="EMBL" id="KAH7935583.1"/>
    </source>
</evidence>
<feature type="compositionally biased region" description="Polar residues" evidence="1">
    <location>
        <begin position="204"/>
        <end position="214"/>
    </location>
</feature>
<protein>
    <submittedName>
        <fullName evidence="2">Uncharacterized protein</fullName>
    </submittedName>
</protein>
<dbReference type="AlphaFoldDB" id="A0A9D4SMQ0"/>
<accession>A0A9D4SMQ0</accession>
<organism evidence="2 3">
    <name type="scientific">Rhipicephalus sanguineus</name>
    <name type="common">Brown dog tick</name>
    <name type="synonym">Ixodes sanguineus</name>
    <dbReference type="NCBI Taxonomy" id="34632"/>
    <lineage>
        <taxon>Eukaryota</taxon>
        <taxon>Metazoa</taxon>
        <taxon>Ecdysozoa</taxon>
        <taxon>Arthropoda</taxon>
        <taxon>Chelicerata</taxon>
        <taxon>Arachnida</taxon>
        <taxon>Acari</taxon>
        <taxon>Parasitiformes</taxon>
        <taxon>Ixodida</taxon>
        <taxon>Ixodoidea</taxon>
        <taxon>Ixodidae</taxon>
        <taxon>Rhipicephalinae</taxon>
        <taxon>Rhipicephalus</taxon>
        <taxon>Rhipicephalus</taxon>
    </lineage>
</organism>
<sequence>MGLDAILVVNGVKAHPLMHAVQLNTLPVELRHLAAAPSSSPRPYDDLCAAVLACYRQTYRPLPGSREFHISPPSQGAVPAGSEPALDQGLSPPATTSCTSDSDTRASLPVPHHHDKVEDASTSTDLSNTRCVFSTASAHGPSGVPAICTSSPTSTAYDTSDTSGSTTATSPHALESAIGTDIVTPAIRPPIAEASPAMMFNEPAFSSTSTRSAS</sequence>
<keyword evidence="3" id="KW-1185">Reference proteome</keyword>
<evidence type="ECO:0000256" key="1">
    <source>
        <dbReference type="SAM" id="MobiDB-lite"/>
    </source>
</evidence>
<comment type="caution">
    <text evidence="2">The sequence shown here is derived from an EMBL/GenBank/DDBJ whole genome shotgun (WGS) entry which is preliminary data.</text>
</comment>
<feature type="region of interest" description="Disordered" evidence="1">
    <location>
        <begin position="194"/>
        <end position="214"/>
    </location>
</feature>
<dbReference type="EMBL" id="JABSTV010001255">
    <property type="protein sequence ID" value="KAH7935583.1"/>
    <property type="molecule type" value="Genomic_DNA"/>
</dbReference>
<name>A0A9D4SMQ0_RHISA</name>
<reference evidence="2" key="1">
    <citation type="journal article" date="2020" name="Cell">
        <title>Large-Scale Comparative Analyses of Tick Genomes Elucidate Their Genetic Diversity and Vector Capacities.</title>
        <authorList>
            <consortium name="Tick Genome and Microbiome Consortium (TIGMIC)"/>
            <person name="Jia N."/>
            <person name="Wang J."/>
            <person name="Shi W."/>
            <person name="Du L."/>
            <person name="Sun Y."/>
            <person name="Zhan W."/>
            <person name="Jiang J.F."/>
            <person name="Wang Q."/>
            <person name="Zhang B."/>
            <person name="Ji P."/>
            <person name="Bell-Sakyi L."/>
            <person name="Cui X.M."/>
            <person name="Yuan T.T."/>
            <person name="Jiang B.G."/>
            <person name="Yang W.F."/>
            <person name="Lam T.T."/>
            <person name="Chang Q.C."/>
            <person name="Ding S.J."/>
            <person name="Wang X.J."/>
            <person name="Zhu J.G."/>
            <person name="Ruan X.D."/>
            <person name="Zhao L."/>
            <person name="Wei J.T."/>
            <person name="Ye R.Z."/>
            <person name="Que T.C."/>
            <person name="Du C.H."/>
            <person name="Zhou Y.H."/>
            <person name="Cheng J.X."/>
            <person name="Dai P.F."/>
            <person name="Guo W.B."/>
            <person name="Han X.H."/>
            <person name="Huang E.J."/>
            <person name="Li L.F."/>
            <person name="Wei W."/>
            <person name="Gao Y.C."/>
            <person name="Liu J.Z."/>
            <person name="Shao H.Z."/>
            <person name="Wang X."/>
            <person name="Wang C.C."/>
            <person name="Yang T.C."/>
            <person name="Huo Q.B."/>
            <person name="Li W."/>
            <person name="Chen H.Y."/>
            <person name="Chen S.E."/>
            <person name="Zhou L.G."/>
            <person name="Ni X.B."/>
            <person name="Tian J.H."/>
            <person name="Sheng Y."/>
            <person name="Liu T."/>
            <person name="Pan Y.S."/>
            <person name="Xia L.Y."/>
            <person name="Li J."/>
            <person name="Zhao F."/>
            <person name="Cao W.C."/>
        </authorList>
    </citation>
    <scope>NUCLEOTIDE SEQUENCE</scope>
    <source>
        <strain evidence="2">Rsan-2018</strain>
    </source>
</reference>
<feature type="region of interest" description="Disordered" evidence="1">
    <location>
        <begin position="152"/>
        <end position="171"/>
    </location>
</feature>
<proteinExistence type="predicted"/>
<gene>
    <name evidence="2" type="ORF">HPB52_009991</name>
</gene>
<dbReference type="Proteomes" id="UP000821837">
    <property type="component" value="Unassembled WGS sequence"/>
</dbReference>
<evidence type="ECO:0000313" key="3">
    <source>
        <dbReference type="Proteomes" id="UP000821837"/>
    </source>
</evidence>
<feature type="region of interest" description="Disordered" evidence="1">
    <location>
        <begin position="65"/>
        <end position="126"/>
    </location>
</feature>
<reference evidence="2" key="2">
    <citation type="submission" date="2021-09" db="EMBL/GenBank/DDBJ databases">
        <authorList>
            <person name="Jia N."/>
            <person name="Wang J."/>
            <person name="Shi W."/>
            <person name="Du L."/>
            <person name="Sun Y."/>
            <person name="Zhan W."/>
            <person name="Jiang J."/>
            <person name="Wang Q."/>
            <person name="Zhang B."/>
            <person name="Ji P."/>
            <person name="Sakyi L.B."/>
            <person name="Cui X."/>
            <person name="Yuan T."/>
            <person name="Jiang B."/>
            <person name="Yang W."/>
            <person name="Lam T.T.-Y."/>
            <person name="Chang Q."/>
            <person name="Ding S."/>
            <person name="Wang X."/>
            <person name="Zhu J."/>
            <person name="Ruan X."/>
            <person name="Zhao L."/>
            <person name="Wei J."/>
            <person name="Que T."/>
            <person name="Du C."/>
            <person name="Cheng J."/>
            <person name="Dai P."/>
            <person name="Han X."/>
            <person name="Huang E."/>
            <person name="Gao Y."/>
            <person name="Liu J."/>
            <person name="Shao H."/>
            <person name="Ye R."/>
            <person name="Li L."/>
            <person name="Wei W."/>
            <person name="Wang X."/>
            <person name="Wang C."/>
            <person name="Huo Q."/>
            <person name="Li W."/>
            <person name="Guo W."/>
            <person name="Chen H."/>
            <person name="Chen S."/>
            <person name="Zhou L."/>
            <person name="Zhou L."/>
            <person name="Ni X."/>
            <person name="Tian J."/>
            <person name="Zhou Y."/>
            <person name="Sheng Y."/>
            <person name="Liu T."/>
            <person name="Pan Y."/>
            <person name="Xia L."/>
            <person name="Li J."/>
            <person name="Zhao F."/>
            <person name="Cao W."/>
        </authorList>
    </citation>
    <scope>NUCLEOTIDE SEQUENCE</scope>
    <source>
        <strain evidence="2">Rsan-2018</strain>
        <tissue evidence="2">Larvae</tissue>
    </source>
</reference>